<organism evidence="5 6">
    <name type="scientific">Nannocystis exedens</name>
    <dbReference type="NCBI Taxonomy" id="54"/>
    <lineage>
        <taxon>Bacteria</taxon>
        <taxon>Pseudomonadati</taxon>
        <taxon>Myxococcota</taxon>
        <taxon>Polyangia</taxon>
        <taxon>Nannocystales</taxon>
        <taxon>Nannocystaceae</taxon>
        <taxon>Nannocystis</taxon>
    </lineage>
</organism>
<dbReference type="GO" id="GO:0016491">
    <property type="term" value="F:oxidoreductase activity"/>
    <property type="evidence" value="ECO:0007669"/>
    <property type="project" value="UniProtKB-KW"/>
</dbReference>
<evidence type="ECO:0000256" key="3">
    <source>
        <dbReference type="PIRSR" id="PIRSR601613-1"/>
    </source>
</evidence>
<dbReference type="InterPro" id="IPR036188">
    <property type="entry name" value="FAD/NAD-bd_sf"/>
</dbReference>
<keyword evidence="2" id="KW-0560">Oxidoreductase</keyword>
<dbReference type="Pfam" id="PF01593">
    <property type="entry name" value="Amino_oxidase"/>
    <property type="match status" value="1"/>
</dbReference>
<dbReference type="Gene3D" id="3.50.50.60">
    <property type="entry name" value="FAD/NAD(P)-binding domain"/>
    <property type="match status" value="1"/>
</dbReference>
<evidence type="ECO:0000259" key="4">
    <source>
        <dbReference type="Pfam" id="PF01593"/>
    </source>
</evidence>
<dbReference type="InterPro" id="IPR002937">
    <property type="entry name" value="Amino_oxidase"/>
</dbReference>
<accession>A0A1I1TBE1</accession>
<dbReference type="EMBL" id="FOMX01000002">
    <property type="protein sequence ID" value="SFD52760.1"/>
    <property type="molecule type" value="Genomic_DNA"/>
</dbReference>
<evidence type="ECO:0000313" key="6">
    <source>
        <dbReference type="Proteomes" id="UP000199400"/>
    </source>
</evidence>
<dbReference type="InterPro" id="IPR017830">
    <property type="entry name" value="SQase_HpnE"/>
</dbReference>
<dbReference type="OrthoDB" id="7849608at2"/>
<dbReference type="SUPFAM" id="SSF51905">
    <property type="entry name" value="FAD/NAD(P)-binding domain"/>
    <property type="match status" value="1"/>
</dbReference>
<dbReference type="AlphaFoldDB" id="A0A1I1TBE1"/>
<dbReference type="STRING" id="54.SAMN02745121_00443"/>
<name>A0A1I1TBE1_9BACT</name>
<feature type="domain" description="Amine oxidase" evidence="4">
    <location>
        <begin position="15"/>
        <end position="445"/>
    </location>
</feature>
<evidence type="ECO:0000313" key="5">
    <source>
        <dbReference type="EMBL" id="SFD52760.1"/>
    </source>
</evidence>
<feature type="binding site" evidence="3">
    <location>
        <position position="239"/>
    </location>
    <ligand>
        <name>FAD</name>
        <dbReference type="ChEBI" id="CHEBI:57692"/>
    </ligand>
</feature>
<evidence type="ECO:0000256" key="2">
    <source>
        <dbReference type="ARBA" id="ARBA00023002"/>
    </source>
</evidence>
<proteinExistence type="predicted"/>
<gene>
    <name evidence="5" type="ORF">SAMN02745121_00443</name>
</gene>
<dbReference type="InterPro" id="IPR001613">
    <property type="entry name" value="Flavin_amine_oxidase"/>
</dbReference>
<dbReference type="Proteomes" id="UP000199400">
    <property type="component" value="Unassembled WGS sequence"/>
</dbReference>
<reference evidence="6" key="1">
    <citation type="submission" date="2016-10" db="EMBL/GenBank/DDBJ databases">
        <authorList>
            <person name="Varghese N."/>
            <person name="Submissions S."/>
        </authorList>
    </citation>
    <scope>NUCLEOTIDE SEQUENCE [LARGE SCALE GENOMIC DNA]</scope>
    <source>
        <strain evidence="6">ATCC 25963</strain>
    </source>
</reference>
<keyword evidence="6" id="KW-1185">Reference proteome</keyword>
<comment type="cofactor">
    <cofactor evidence="1">
        <name>FAD</name>
        <dbReference type="ChEBI" id="CHEBI:57692"/>
    </cofactor>
</comment>
<feature type="binding site" evidence="3">
    <location>
        <begin position="35"/>
        <end position="36"/>
    </location>
    <ligand>
        <name>FAD</name>
        <dbReference type="ChEBI" id="CHEBI:57692"/>
    </ligand>
</feature>
<dbReference type="PRINTS" id="PR00757">
    <property type="entry name" value="AMINEOXDASEF"/>
</dbReference>
<evidence type="ECO:0000256" key="1">
    <source>
        <dbReference type="ARBA" id="ARBA00001974"/>
    </source>
</evidence>
<dbReference type="InterPro" id="IPR050464">
    <property type="entry name" value="Zeta_carotene_desat/Oxidored"/>
</dbReference>
<dbReference type="PANTHER" id="PTHR42923:SF47">
    <property type="entry name" value="BLR3003 PROTEIN"/>
    <property type="match status" value="1"/>
</dbReference>
<sequence>MSESTRSVIVIGGGLAGLSAAVRLAEAGRVVTLIEATRAGGGRARSFHDATLDREVDNGQHLMMGCYRETLAFLRTIDSTDGVYFQKNLEVTMVKPGGKRLHLQCPALPAPLHLATGLLAMRGLGVLDKAAALRAGLMLRGEVQRPDDNETCDSWLRRLGQTPTLRNAFWDPLIWGTLNDDPLVSSAAMFTAVLDRAFLTSRDASRLGVPKVPLSRLYVEQALAYLRARGCELRLGESVRALEVTNSRVTGVTLKSGDTLAADVVVSSVPPQAFLDMLPGTLPSHPVYQDIARLRPSPIVNLWFSVDRAPFDDPFVGLVAGPLHWMFNRSQIEGEVGSEVMMNCTISAARACVDDPPETLQALLQSELQRYFPAAGPQGPKIKRFKVIKEKRATISHAAGTYHCRPEVTGPVRGLYMAGDWVRTGLPATIESAVQSGHDAAKAILTSERN</sequence>
<dbReference type="PANTHER" id="PTHR42923">
    <property type="entry name" value="PROTOPORPHYRINOGEN OXIDASE"/>
    <property type="match status" value="1"/>
</dbReference>
<dbReference type="NCBIfam" id="TIGR03467">
    <property type="entry name" value="HpnE"/>
    <property type="match status" value="1"/>
</dbReference>
<protein>
    <submittedName>
        <fullName evidence="5">Squalene-associated FAD-dependent desaturase</fullName>
    </submittedName>
</protein>
<dbReference type="RefSeq" id="WP_096334316.1">
    <property type="nucleotide sequence ID" value="NZ_FOMX01000002.1"/>
</dbReference>